<accession>A0A1R2BRM8</accession>
<keyword evidence="1" id="KW-1133">Transmembrane helix</keyword>
<evidence type="ECO:0000313" key="3">
    <source>
        <dbReference type="Proteomes" id="UP000187209"/>
    </source>
</evidence>
<sequence length="108" mass="12615">MKGNPWKMLRHSISFGIASFFAGSLLVYSMIKYTPPEKAITDEPKSEKDLLEIQTREFRRDWLKNRQDIMSKISEEQKEYMAKFDKTSAELPEEAQNILNILDGKDLD</sequence>
<dbReference type="Proteomes" id="UP000187209">
    <property type="component" value="Unassembled WGS sequence"/>
</dbReference>
<dbReference type="AlphaFoldDB" id="A0A1R2BRM8"/>
<evidence type="ECO:0000313" key="2">
    <source>
        <dbReference type="EMBL" id="OMJ79245.1"/>
    </source>
</evidence>
<keyword evidence="1" id="KW-0472">Membrane</keyword>
<organism evidence="2 3">
    <name type="scientific">Stentor coeruleus</name>
    <dbReference type="NCBI Taxonomy" id="5963"/>
    <lineage>
        <taxon>Eukaryota</taxon>
        <taxon>Sar</taxon>
        <taxon>Alveolata</taxon>
        <taxon>Ciliophora</taxon>
        <taxon>Postciliodesmatophora</taxon>
        <taxon>Heterotrichea</taxon>
        <taxon>Heterotrichida</taxon>
        <taxon>Stentoridae</taxon>
        <taxon>Stentor</taxon>
    </lineage>
</organism>
<name>A0A1R2BRM8_9CILI</name>
<feature type="transmembrane region" description="Helical" evidence="1">
    <location>
        <begin position="12"/>
        <end position="31"/>
    </location>
</feature>
<keyword evidence="1" id="KW-0812">Transmembrane</keyword>
<proteinExistence type="predicted"/>
<comment type="caution">
    <text evidence="2">The sequence shown here is derived from an EMBL/GenBank/DDBJ whole genome shotgun (WGS) entry which is preliminary data.</text>
</comment>
<gene>
    <name evidence="2" type="ORF">SteCoe_20798</name>
</gene>
<protein>
    <submittedName>
        <fullName evidence="2">Uncharacterized protein</fullName>
    </submittedName>
</protein>
<evidence type="ECO:0000256" key="1">
    <source>
        <dbReference type="SAM" id="Phobius"/>
    </source>
</evidence>
<dbReference type="EMBL" id="MPUH01000481">
    <property type="protein sequence ID" value="OMJ79245.1"/>
    <property type="molecule type" value="Genomic_DNA"/>
</dbReference>
<keyword evidence="3" id="KW-1185">Reference proteome</keyword>
<reference evidence="2 3" key="1">
    <citation type="submission" date="2016-11" db="EMBL/GenBank/DDBJ databases">
        <title>The macronuclear genome of Stentor coeruleus: a giant cell with tiny introns.</title>
        <authorList>
            <person name="Slabodnick M."/>
            <person name="Ruby J.G."/>
            <person name="Reiff S.B."/>
            <person name="Swart E.C."/>
            <person name="Gosai S."/>
            <person name="Prabakaran S."/>
            <person name="Witkowska E."/>
            <person name="Larue G.E."/>
            <person name="Fisher S."/>
            <person name="Freeman R.M."/>
            <person name="Gunawardena J."/>
            <person name="Chu W."/>
            <person name="Stover N.A."/>
            <person name="Gregory B.D."/>
            <person name="Nowacki M."/>
            <person name="Derisi J."/>
            <person name="Roy S.W."/>
            <person name="Marshall W.F."/>
            <person name="Sood P."/>
        </authorList>
    </citation>
    <scope>NUCLEOTIDE SEQUENCE [LARGE SCALE GENOMIC DNA]</scope>
    <source>
        <strain evidence="2">WM001</strain>
    </source>
</reference>